<dbReference type="Pfam" id="PF12833">
    <property type="entry name" value="HTH_18"/>
    <property type="match status" value="1"/>
</dbReference>
<dbReference type="RefSeq" id="WP_227615734.1">
    <property type="nucleotide sequence ID" value="NZ_JAJEPR010000025.1"/>
</dbReference>
<dbReference type="SMART" id="SM00342">
    <property type="entry name" value="HTH_ARAC"/>
    <property type="match status" value="1"/>
</dbReference>
<dbReference type="InterPro" id="IPR037923">
    <property type="entry name" value="HTH-like"/>
</dbReference>
<dbReference type="PROSITE" id="PS01124">
    <property type="entry name" value="HTH_ARAC_FAMILY_2"/>
    <property type="match status" value="1"/>
</dbReference>
<dbReference type="Pfam" id="PF02311">
    <property type="entry name" value="AraC_binding"/>
    <property type="match status" value="1"/>
</dbReference>
<keyword evidence="3" id="KW-0804">Transcription</keyword>
<keyword evidence="1" id="KW-0805">Transcription regulation</keyword>
<organism evidence="5 6">
    <name type="scientific">Fusicatenibacter faecihominis</name>
    <dbReference type="NCBI Taxonomy" id="2881276"/>
    <lineage>
        <taxon>Bacteria</taxon>
        <taxon>Bacillati</taxon>
        <taxon>Bacillota</taxon>
        <taxon>Clostridia</taxon>
        <taxon>Lachnospirales</taxon>
        <taxon>Lachnospiraceae</taxon>
        <taxon>Fusicatenibacter</taxon>
    </lineage>
</organism>
<dbReference type="Gene3D" id="2.60.120.10">
    <property type="entry name" value="Jelly Rolls"/>
    <property type="match status" value="1"/>
</dbReference>
<keyword evidence="6" id="KW-1185">Reference proteome</keyword>
<dbReference type="InterPro" id="IPR014710">
    <property type="entry name" value="RmlC-like_jellyroll"/>
</dbReference>
<dbReference type="PANTHER" id="PTHR43280:SF28">
    <property type="entry name" value="HTH-TYPE TRANSCRIPTIONAL ACTIVATOR RHAS"/>
    <property type="match status" value="1"/>
</dbReference>
<evidence type="ECO:0000256" key="2">
    <source>
        <dbReference type="ARBA" id="ARBA00023125"/>
    </source>
</evidence>
<accession>A0AAE3DUH0</accession>
<gene>
    <name evidence="5" type="ORF">LKD71_12895</name>
</gene>
<evidence type="ECO:0000313" key="6">
    <source>
        <dbReference type="Proteomes" id="UP001197875"/>
    </source>
</evidence>
<name>A0AAE3DUH0_9FIRM</name>
<dbReference type="Gene3D" id="1.10.10.60">
    <property type="entry name" value="Homeodomain-like"/>
    <property type="match status" value="2"/>
</dbReference>
<feature type="domain" description="HTH araC/xylS-type" evidence="4">
    <location>
        <begin position="195"/>
        <end position="293"/>
    </location>
</feature>
<dbReference type="InterPro" id="IPR018060">
    <property type="entry name" value="HTH_AraC"/>
</dbReference>
<keyword evidence="2" id="KW-0238">DNA-binding</keyword>
<dbReference type="InterPro" id="IPR020449">
    <property type="entry name" value="Tscrpt_reg_AraC-type_HTH"/>
</dbReference>
<evidence type="ECO:0000256" key="3">
    <source>
        <dbReference type="ARBA" id="ARBA00023163"/>
    </source>
</evidence>
<dbReference type="AlphaFoldDB" id="A0AAE3DUH0"/>
<protein>
    <submittedName>
        <fullName evidence="5">AraC family transcriptional regulator</fullName>
    </submittedName>
</protein>
<dbReference type="GO" id="GO:0003700">
    <property type="term" value="F:DNA-binding transcription factor activity"/>
    <property type="evidence" value="ECO:0007669"/>
    <property type="project" value="InterPro"/>
</dbReference>
<dbReference type="SUPFAM" id="SSF46689">
    <property type="entry name" value="Homeodomain-like"/>
    <property type="match status" value="2"/>
</dbReference>
<dbReference type="SUPFAM" id="SSF51215">
    <property type="entry name" value="Regulatory protein AraC"/>
    <property type="match status" value="1"/>
</dbReference>
<evidence type="ECO:0000313" key="5">
    <source>
        <dbReference type="EMBL" id="MCC2190682.1"/>
    </source>
</evidence>
<dbReference type="Proteomes" id="UP001197875">
    <property type="component" value="Unassembled WGS sequence"/>
</dbReference>
<dbReference type="GO" id="GO:0043565">
    <property type="term" value="F:sequence-specific DNA binding"/>
    <property type="evidence" value="ECO:0007669"/>
    <property type="project" value="InterPro"/>
</dbReference>
<evidence type="ECO:0000256" key="1">
    <source>
        <dbReference type="ARBA" id="ARBA00023015"/>
    </source>
</evidence>
<dbReference type="InterPro" id="IPR009057">
    <property type="entry name" value="Homeodomain-like_sf"/>
</dbReference>
<dbReference type="PANTHER" id="PTHR43280">
    <property type="entry name" value="ARAC-FAMILY TRANSCRIPTIONAL REGULATOR"/>
    <property type="match status" value="1"/>
</dbReference>
<dbReference type="EMBL" id="JAJEPR010000025">
    <property type="protein sequence ID" value="MCC2190682.1"/>
    <property type="molecule type" value="Genomic_DNA"/>
</dbReference>
<dbReference type="PRINTS" id="PR00032">
    <property type="entry name" value="HTHARAC"/>
</dbReference>
<dbReference type="InterPro" id="IPR003313">
    <property type="entry name" value="AraC-bd"/>
</dbReference>
<sequence>MKTPDISTIHETVLHGDMRFHLMVHEFASDPSRSERVTSHWHEEYELLFLTEGNGTAHVNGRALPISAGDILFFNSGEVHSISAPPGVPLTFYAVVFGLDLISSYGNDDIQQKYIHRQTSGELLFQTVFHPKSPGTEPLRQSLEAIRSLYQEDFSSHELLIKAELLRIWHYLCRYPATQAFSVYPKDDSKILLTKKILRFIQEHYSSILTLEGLSAAFHMSEGQFCRFFKSQVHMTLIEYINYYRIGAACDQLLSGSEPVSSIATGCGYSNISYFNRMFRKYMHCTPKEYRKTHSETPL</sequence>
<proteinExistence type="predicted"/>
<reference evidence="5 6" key="1">
    <citation type="submission" date="2021-10" db="EMBL/GenBank/DDBJ databases">
        <title>Anaerobic single-cell dispensing facilitates the cultivation of human gut bacteria.</title>
        <authorList>
            <person name="Afrizal A."/>
        </authorList>
    </citation>
    <scope>NUCLEOTIDE SEQUENCE [LARGE SCALE GENOMIC DNA]</scope>
    <source>
        <strain evidence="5 6">CLA-AA-H277</strain>
    </source>
</reference>
<comment type="caution">
    <text evidence="5">The sequence shown here is derived from an EMBL/GenBank/DDBJ whole genome shotgun (WGS) entry which is preliminary data.</text>
</comment>
<evidence type="ECO:0000259" key="4">
    <source>
        <dbReference type="PROSITE" id="PS01124"/>
    </source>
</evidence>